<dbReference type="InterPro" id="IPR041698">
    <property type="entry name" value="Methyltransf_25"/>
</dbReference>
<sequence>MPSLWNEQSPTSGNAPADFAKAPNQGLHPELYEIENAAIDHDDTLWHELIGAAPWAGKRIVDLGCGTGYWLPRYAADAREVIGIEPDAALLPAARARSGGATVLRGSAEHIPLPGDSVDVVHARFAYFFPSDENDCDPGLDEVMRVLRPGGSLVVIDNDQRRGEFADLLAESSWADAQGEGRAIHRWWADRGAETNPVMSSWSFDSRADLAAVLRMEFPSEVAGDWLARHPDATGLSYGYLLHLLTAPAGTAAPRQHKPPPTATRHER</sequence>
<dbReference type="AlphaFoldDB" id="A0A7Z0D2V4"/>
<evidence type="ECO:0000313" key="3">
    <source>
        <dbReference type="EMBL" id="NYI67857.1"/>
    </source>
</evidence>
<dbReference type="Gene3D" id="3.40.50.150">
    <property type="entry name" value="Vaccinia Virus protein VP39"/>
    <property type="match status" value="1"/>
</dbReference>
<dbReference type="InterPro" id="IPR029063">
    <property type="entry name" value="SAM-dependent_MTases_sf"/>
</dbReference>
<feature type="compositionally biased region" description="Polar residues" evidence="1">
    <location>
        <begin position="1"/>
        <end position="14"/>
    </location>
</feature>
<evidence type="ECO:0000256" key="1">
    <source>
        <dbReference type="SAM" id="MobiDB-lite"/>
    </source>
</evidence>
<name>A0A7Z0D2V4_9MICO</name>
<keyword evidence="3" id="KW-0489">Methyltransferase</keyword>
<dbReference type="GO" id="GO:0032259">
    <property type="term" value="P:methylation"/>
    <property type="evidence" value="ECO:0007669"/>
    <property type="project" value="UniProtKB-KW"/>
</dbReference>
<evidence type="ECO:0000313" key="4">
    <source>
        <dbReference type="Proteomes" id="UP000539111"/>
    </source>
</evidence>
<dbReference type="PANTHER" id="PTHR42912">
    <property type="entry name" value="METHYLTRANSFERASE"/>
    <property type="match status" value="1"/>
</dbReference>
<feature type="domain" description="Methyltransferase" evidence="2">
    <location>
        <begin position="60"/>
        <end position="151"/>
    </location>
</feature>
<comment type="caution">
    <text evidence="3">The sequence shown here is derived from an EMBL/GenBank/DDBJ whole genome shotgun (WGS) entry which is preliminary data.</text>
</comment>
<keyword evidence="3" id="KW-0830">Ubiquinone</keyword>
<dbReference type="GO" id="GO:0008168">
    <property type="term" value="F:methyltransferase activity"/>
    <property type="evidence" value="ECO:0007669"/>
    <property type="project" value="UniProtKB-KW"/>
</dbReference>
<dbReference type="RefSeq" id="WP_179428141.1">
    <property type="nucleotide sequence ID" value="NZ_JACBZP010000001.1"/>
</dbReference>
<keyword evidence="4" id="KW-1185">Reference proteome</keyword>
<dbReference type="EMBL" id="JACBZP010000001">
    <property type="protein sequence ID" value="NYI67857.1"/>
    <property type="molecule type" value="Genomic_DNA"/>
</dbReference>
<protein>
    <submittedName>
        <fullName evidence="3">Ubiquinone/menaquinone biosynthesis C-methylase UbiE</fullName>
    </submittedName>
</protein>
<evidence type="ECO:0000259" key="2">
    <source>
        <dbReference type="Pfam" id="PF13649"/>
    </source>
</evidence>
<dbReference type="PANTHER" id="PTHR42912:SF93">
    <property type="entry name" value="N6-ADENOSINE-METHYLTRANSFERASE TMT1A"/>
    <property type="match status" value="1"/>
</dbReference>
<dbReference type="Pfam" id="PF13649">
    <property type="entry name" value="Methyltransf_25"/>
    <property type="match status" value="1"/>
</dbReference>
<keyword evidence="3" id="KW-0808">Transferase</keyword>
<dbReference type="CDD" id="cd02440">
    <property type="entry name" value="AdoMet_MTases"/>
    <property type="match status" value="1"/>
</dbReference>
<reference evidence="3 4" key="1">
    <citation type="submission" date="2020-07" db="EMBL/GenBank/DDBJ databases">
        <title>Sequencing the genomes of 1000 actinobacteria strains.</title>
        <authorList>
            <person name="Klenk H.-P."/>
        </authorList>
    </citation>
    <scope>NUCLEOTIDE SEQUENCE [LARGE SCALE GENOMIC DNA]</scope>
    <source>
        <strain evidence="3 4">DSM 26341</strain>
    </source>
</reference>
<organism evidence="3 4">
    <name type="scientific">Spelaeicoccus albus</name>
    <dbReference type="NCBI Taxonomy" id="1280376"/>
    <lineage>
        <taxon>Bacteria</taxon>
        <taxon>Bacillati</taxon>
        <taxon>Actinomycetota</taxon>
        <taxon>Actinomycetes</taxon>
        <taxon>Micrococcales</taxon>
        <taxon>Brevibacteriaceae</taxon>
        <taxon>Spelaeicoccus</taxon>
    </lineage>
</organism>
<dbReference type="Proteomes" id="UP000539111">
    <property type="component" value="Unassembled WGS sequence"/>
</dbReference>
<accession>A0A7Z0D2V4</accession>
<feature type="region of interest" description="Disordered" evidence="1">
    <location>
        <begin position="1"/>
        <end position="22"/>
    </location>
</feature>
<dbReference type="SUPFAM" id="SSF53335">
    <property type="entry name" value="S-adenosyl-L-methionine-dependent methyltransferases"/>
    <property type="match status" value="1"/>
</dbReference>
<proteinExistence type="predicted"/>
<gene>
    <name evidence="3" type="ORF">BJY26_002163</name>
</gene>
<dbReference type="InterPro" id="IPR050508">
    <property type="entry name" value="Methyltransf_Superfamily"/>
</dbReference>